<keyword evidence="3" id="KW-1185">Reference proteome</keyword>
<sequence>MSRMSVDYTLPSYGRVDPTTIQHKFLVGYQGWFTCRGDGAGLGDSHDWSHWLKKSPPGSDKLATDLWPDMSRYPPSELYPIPGIQHKSGEQAFLFSSCNPKTVQRHFNWMACHGLDGVFLQRFVGQCDPMNPNKRINWRDRVSSNVRLAAEAEGRVFSLMYDVSGVKPNRVQQILEHDWTHIIRDECLLDSPNYLHEQGRPVVCLWGFGFSRTRYHPDTVRNIVSFLRASTPGGVYIIAGVPTHWRTGGGDCDPNPEYPKLWLELFDAISPWTIGRYENEEGATRYANEIMKADIEALTLRNKIGPHVEYIPVVLPGGSGYNMSGGRWAFNKMKREGGRFLWRQIYNATKNGARVIYGATWDEYDEGTALMPAVESKLLLPISHQCPLLALDEDGYTVPADWYMRICGLAAKHLRDEYEVQEEFPYQTLREQNTWMQAERQLEFSADDEALPPPYYPTQSGSLAPVSEKIWLTSRQPPRSPTSRPLPTIPAGTPFSLDSTMPSGFRNDISNQSALQLLGVARPESSTENIENTTTTHNRRHSSDPLSMTSLTSHQSRRRARTEGGDLNIT</sequence>
<dbReference type="Gene3D" id="3.20.20.80">
    <property type="entry name" value="Glycosidases"/>
    <property type="match status" value="1"/>
</dbReference>
<evidence type="ECO:0008006" key="4">
    <source>
        <dbReference type="Google" id="ProtNLM"/>
    </source>
</evidence>
<proteinExistence type="predicted"/>
<feature type="compositionally biased region" description="Polar residues" evidence="1">
    <location>
        <begin position="544"/>
        <end position="554"/>
    </location>
</feature>
<organism evidence="2 3">
    <name type="scientific">Lentinula raphanica</name>
    <dbReference type="NCBI Taxonomy" id="153919"/>
    <lineage>
        <taxon>Eukaryota</taxon>
        <taxon>Fungi</taxon>
        <taxon>Dikarya</taxon>
        <taxon>Basidiomycota</taxon>
        <taxon>Agaricomycotina</taxon>
        <taxon>Agaricomycetes</taxon>
        <taxon>Agaricomycetidae</taxon>
        <taxon>Agaricales</taxon>
        <taxon>Marasmiineae</taxon>
        <taxon>Omphalotaceae</taxon>
        <taxon>Lentinula</taxon>
    </lineage>
</organism>
<feature type="compositionally biased region" description="Polar residues" evidence="1">
    <location>
        <begin position="496"/>
        <end position="506"/>
    </location>
</feature>
<feature type="region of interest" description="Disordered" evidence="1">
    <location>
        <begin position="520"/>
        <end position="570"/>
    </location>
</feature>
<dbReference type="CDD" id="cd11576">
    <property type="entry name" value="GH99_GH71_like_2"/>
    <property type="match status" value="1"/>
</dbReference>
<evidence type="ECO:0000256" key="1">
    <source>
        <dbReference type="SAM" id="MobiDB-lite"/>
    </source>
</evidence>
<accession>A0AA38UIS3</accession>
<feature type="region of interest" description="Disordered" evidence="1">
    <location>
        <begin position="474"/>
        <end position="506"/>
    </location>
</feature>
<evidence type="ECO:0000313" key="2">
    <source>
        <dbReference type="EMBL" id="KAJ3842805.1"/>
    </source>
</evidence>
<dbReference type="AlphaFoldDB" id="A0AA38UIS3"/>
<reference evidence="2" key="1">
    <citation type="submission" date="2022-08" db="EMBL/GenBank/DDBJ databases">
        <authorList>
            <consortium name="DOE Joint Genome Institute"/>
            <person name="Min B."/>
            <person name="Riley R."/>
            <person name="Sierra-Patev S."/>
            <person name="Naranjo-Ortiz M."/>
            <person name="Looney B."/>
            <person name="Konkel Z."/>
            <person name="Slot J.C."/>
            <person name="Sakamoto Y."/>
            <person name="Steenwyk J.L."/>
            <person name="Rokas A."/>
            <person name="Carro J."/>
            <person name="Camarero S."/>
            <person name="Ferreira P."/>
            <person name="Molpeceres G."/>
            <person name="Ruiz-Duenas F.J."/>
            <person name="Serrano A."/>
            <person name="Henrissat B."/>
            <person name="Drula E."/>
            <person name="Hughes K.W."/>
            <person name="Mata J.L."/>
            <person name="Ishikawa N.K."/>
            <person name="Vargas-Isla R."/>
            <person name="Ushijima S."/>
            <person name="Smith C.A."/>
            <person name="Ahrendt S."/>
            <person name="Andreopoulos W."/>
            <person name="He G."/>
            <person name="Labutti K."/>
            <person name="Lipzen A."/>
            <person name="Ng V."/>
            <person name="Sandor L."/>
            <person name="Barry K."/>
            <person name="Martinez A.T."/>
            <person name="Xiao Y."/>
            <person name="Gibbons J.G."/>
            <person name="Terashima K."/>
            <person name="Hibbett D.S."/>
            <person name="Grigoriev I.V."/>
        </authorList>
    </citation>
    <scope>NUCLEOTIDE SEQUENCE</scope>
    <source>
        <strain evidence="2">TFB9207</strain>
    </source>
</reference>
<name>A0AA38UIS3_9AGAR</name>
<dbReference type="Proteomes" id="UP001163846">
    <property type="component" value="Unassembled WGS sequence"/>
</dbReference>
<evidence type="ECO:0000313" key="3">
    <source>
        <dbReference type="Proteomes" id="UP001163846"/>
    </source>
</evidence>
<dbReference type="EMBL" id="MU805994">
    <property type="protein sequence ID" value="KAJ3842805.1"/>
    <property type="molecule type" value="Genomic_DNA"/>
</dbReference>
<feature type="compositionally biased region" description="Low complexity" evidence="1">
    <location>
        <begin position="474"/>
        <end position="490"/>
    </location>
</feature>
<protein>
    <recommendedName>
        <fullName evidence="4">Xylosidase arabinosidase</fullName>
    </recommendedName>
</protein>
<comment type="caution">
    <text evidence="2">The sequence shown here is derived from an EMBL/GenBank/DDBJ whole genome shotgun (WGS) entry which is preliminary data.</text>
</comment>
<gene>
    <name evidence="2" type="ORF">F5878DRAFT_360005</name>
</gene>
<feature type="compositionally biased region" description="Low complexity" evidence="1">
    <location>
        <begin position="524"/>
        <end position="536"/>
    </location>
</feature>